<dbReference type="InterPro" id="IPR029058">
    <property type="entry name" value="AB_hydrolase_fold"/>
</dbReference>
<evidence type="ECO:0000313" key="3">
    <source>
        <dbReference type="Proteomes" id="UP001642483"/>
    </source>
</evidence>
<protein>
    <recommendedName>
        <fullName evidence="4">Protein ABHD18</fullName>
    </recommendedName>
</protein>
<keyword evidence="3" id="KW-1185">Reference proteome</keyword>
<dbReference type="Proteomes" id="UP001642483">
    <property type="component" value="Unassembled WGS sequence"/>
</dbReference>
<dbReference type="Gene3D" id="3.40.50.1820">
    <property type="entry name" value="alpha/beta hydrolase"/>
    <property type="match status" value="1"/>
</dbReference>
<sequence length="447" mass="50230">MGLSKTDLLFRKLVLTKFYTRGWGRPDVMKKIFEMHKLISNRETCSKLVSPNYEVVIDKEINFANYKLIHGHFITPLMDYLPKLVPVCAQVATFEVVINKSKVRSDSHGPACIHMAGTGDHGFQRRREMIAKPLLKSGITSVLLENPFYGTRKPKEQFRSGLLHVTDLFVMGGCLILEAQVLLHWLKRMGYGPLGVTGISMGGHMASLAGTNWPEPIAIVPCMSWTSSSVVWTEGVLSKAIPWRTLEMQYARNPEYEKEILNMLHHIDSYKLGMDFVTSKGVLKPKSERVSQEDDDNIPKKNTDTERRQQETVKFMKGVMDEITHLGNYSVPVDPSAATFVIAKDDAYFPQSSLTHMSQIWPGCEVREMNSGHVSGFLIHNSAFRSAIVDTFERLMKTDKHASAKKQSGEIKEENGLCHSKPANSVPVKSHNISSFAIALKAFMLKS</sequence>
<dbReference type="InterPro" id="IPR019149">
    <property type="entry name" value="ABHD18"/>
</dbReference>
<feature type="region of interest" description="Disordered" evidence="1">
    <location>
        <begin position="285"/>
        <end position="308"/>
    </location>
</feature>
<gene>
    <name evidence="2" type="ORF">CVLEPA_LOCUS4722</name>
</gene>
<evidence type="ECO:0008006" key="4">
    <source>
        <dbReference type="Google" id="ProtNLM"/>
    </source>
</evidence>
<evidence type="ECO:0000313" key="2">
    <source>
        <dbReference type="EMBL" id="CAK8675101.1"/>
    </source>
</evidence>
<dbReference type="PANTHER" id="PTHR13617">
    <property type="entry name" value="PROTEIN ABHD18"/>
    <property type="match status" value="1"/>
</dbReference>
<name>A0ABP0F5W6_CLALP</name>
<accession>A0ABP0F5W6</accession>
<dbReference type="Pfam" id="PF09752">
    <property type="entry name" value="ABHD18"/>
    <property type="match status" value="1"/>
</dbReference>
<organism evidence="2 3">
    <name type="scientific">Clavelina lepadiformis</name>
    <name type="common">Light-bulb sea squirt</name>
    <name type="synonym">Ascidia lepadiformis</name>
    <dbReference type="NCBI Taxonomy" id="159417"/>
    <lineage>
        <taxon>Eukaryota</taxon>
        <taxon>Metazoa</taxon>
        <taxon>Chordata</taxon>
        <taxon>Tunicata</taxon>
        <taxon>Ascidiacea</taxon>
        <taxon>Aplousobranchia</taxon>
        <taxon>Clavelinidae</taxon>
        <taxon>Clavelina</taxon>
    </lineage>
</organism>
<reference evidence="2 3" key="1">
    <citation type="submission" date="2024-02" db="EMBL/GenBank/DDBJ databases">
        <authorList>
            <person name="Daric V."/>
            <person name="Darras S."/>
        </authorList>
    </citation>
    <scope>NUCLEOTIDE SEQUENCE [LARGE SCALE GENOMIC DNA]</scope>
</reference>
<comment type="caution">
    <text evidence="2">The sequence shown here is derived from an EMBL/GenBank/DDBJ whole genome shotgun (WGS) entry which is preliminary data.</text>
</comment>
<proteinExistence type="predicted"/>
<dbReference type="SUPFAM" id="SSF53474">
    <property type="entry name" value="alpha/beta-Hydrolases"/>
    <property type="match status" value="1"/>
</dbReference>
<dbReference type="EMBL" id="CAWYQH010000013">
    <property type="protein sequence ID" value="CAK8675101.1"/>
    <property type="molecule type" value="Genomic_DNA"/>
</dbReference>
<evidence type="ECO:0000256" key="1">
    <source>
        <dbReference type="SAM" id="MobiDB-lite"/>
    </source>
</evidence>
<dbReference type="PANTHER" id="PTHR13617:SF14">
    <property type="entry name" value="PROTEIN ABHD18"/>
    <property type="match status" value="1"/>
</dbReference>